<evidence type="ECO:0000313" key="3">
    <source>
        <dbReference type="Proteomes" id="UP000807306"/>
    </source>
</evidence>
<feature type="compositionally biased region" description="Polar residues" evidence="1">
    <location>
        <begin position="1"/>
        <end position="17"/>
    </location>
</feature>
<dbReference type="Proteomes" id="UP000807306">
    <property type="component" value="Unassembled WGS sequence"/>
</dbReference>
<evidence type="ECO:0000256" key="1">
    <source>
        <dbReference type="SAM" id="MobiDB-lite"/>
    </source>
</evidence>
<name>A0A9P6E9Z1_9AGAR</name>
<feature type="region of interest" description="Disordered" evidence="1">
    <location>
        <begin position="1"/>
        <end position="44"/>
    </location>
</feature>
<dbReference type="AlphaFoldDB" id="A0A9P6E9Z1"/>
<gene>
    <name evidence="2" type="ORF">CPB83DRAFT_859337</name>
</gene>
<evidence type="ECO:0008006" key="4">
    <source>
        <dbReference type="Google" id="ProtNLM"/>
    </source>
</evidence>
<comment type="caution">
    <text evidence="2">The sequence shown here is derived from an EMBL/GenBank/DDBJ whole genome shotgun (WGS) entry which is preliminary data.</text>
</comment>
<sequence length="92" mass="9827">MQPSTGKVSASFNQPQAATEMKVMTPSTPSTQEDPEAQTHHKHNHGAWRLRGGGAGKDCFLGIIGCFLCCECCEGCCDCIGDIICCPCEMLC</sequence>
<proteinExistence type="predicted"/>
<keyword evidence="3" id="KW-1185">Reference proteome</keyword>
<reference evidence="2" key="1">
    <citation type="submission" date="2020-11" db="EMBL/GenBank/DDBJ databases">
        <authorList>
            <consortium name="DOE Joint Genome Institute"/>
            <person name="Ahrendt S."/>
            <person name="Riley R."/>
            <person name="Andreopoulos W."/>
            <person name="Labutti K."/>
            <person name="Pangilinan J."/>
            <person name="Ruiz-Duenas F.J."/>
            <person name="Barrasa J.M."/>
            <person name="Sanchez-Garcia M."/>
            <person name="Camarero S."/>
            <person name="Miyauchi S."/>
            <person name="Serrano A."/>
            <person name="Linde D."/>
            <person name="Babiker R."/>
            <person name="Drula E."/>
            <person name="Ayuso-Fernandez I."/>
            <person name="Pacheco R."/>
            <person name="Padilla G."/>
            <person name="Ferreira P."/>
            <person name="Barriuso J."/>
            <person name="Kellner H."/>
            <person name="Castanera R."/>
            <person name="Alfaro M."/>
            <person name="Ramirez L."/>
            <person name="Pisabarro A.G."/>
            <person name="Kuo A."/>
            <person name="Tritt A."/>
            <person name="Lipzen A."/>
            <person name="He G."/>
            <person name="Yan M."/>
            <person name="Ng V."/>
            <person name="Cullen D."/>
            <person name="Martin F."/>
            <person name="Rosso M.-N."/>
            <person name="Henrissat B."/>
            <person name="Hibbett D."/>
            <person name="Martinez A.T."/>
            <person name="Grigoriev I.V."/>
        </authorList>
    </citation>
    <scope>NUCLEOTIDE SEQUENCE</scope>
    <source>
        <strain evidence="2">CBS 506.95</strain>
    </source>
</reference>
<accession>A0A9P6E9Z1</accession>
<dbReference type="EMBL" id="MU157883">
    <property type="protein sequence ID" value="KAF9525488.1"/>
    <property type="molecule type" value="Genomic_DNA"/>
</dbReference>
<evidence type="ECO:0000313" key="2">
    <source>
        <dbReference type="EMBL" id="KAF9525488.1"/>
    </source>
</evidence>
<protein>
    <recommendedName>
        <fullName evidence="4">Cysteine-rich transmembrane CYSTM domain-containing protein</fullName>
    </recommendedName>
</protein>
<dbReference type="OrthoDB" id="3261439at2759"/>
<organism evidence="2 3">
    <name type="scientific">Crepidotus variabilis</name>
    <dbReference type="NCBI Taxonomy" id="179855"/>
    <lineage>
        <taxon>Eukaryota</taxon>
        <taxon>Fungi</taxon>
        <taxon>Dikarya</taxon>
        <taxon>Basidiomycota</taxon>
        <taxon>Agaricomycotina</taxon>
        <taxon>Agaricomycetes</taxon>
        <taxon>Agaricomycetidae</taxon>
        <taxon>Agaricales</taxon>
        <taxon>Agaricineae</taxon>
        <taxon>Crepidotaceae</taxon>
        <taxon>Crepidotus</taxon>
    </lineage>
</organism>